<dbReference type="Pfam" id="PF02826">
    <property type="entry name" value="2-Hacid_dh_C"/>
    <property type="match status" value="1"/>
</dbReference>
<dbReference type="InterPro" id="IPR029753">
    <property type="entry name" value="D-isomer_DH_CS"/>
</dbReference>
<dbReference type="InterPro" id="IPR006140">
    <property type="entry name" value="D-isomer_DH_NAD-bd"/>
</dbReference>
<dbReference type="PANTHER" id="PTHR43333:SF1">
    <property type="entry name" value="D-ISOMER SPECIFIC 2-HYDROXYACID DEHYDROGENASE NAD-BINDING DOMAIN-CONTAINING PROTEIN"/>
    <property type="match status" value="1"/>
</dbReference>
<dbReference type="PROSITE" id="PS00671">
    <property type="entry name" value="D_2_HYDROXYACID_DH_3"/>
    <property type="match status" value="1"/>
</dbReference>
<dbReference type="SUPFAM" id="SSF51735">
    <property type="entry name" value="NAD(P)-binding Rossmann-fold domains"/>
    <property type="match status" value="1"/>
</dbReference>
<organism evidence="7 8">
    <name type="scientific">Rhodococcus rhodnii</name>
    <dbReference type="NCBI Taxonomy" id="38312"/>
    <lineage>
        <taxon>Bacteria</taxon>
        <taxon>Bacillati</taxon>
        <taxon>Actinomycetota</taxon>
        <taxon>Actinomycetes</taxon>
        <taxon>Mycobacteriales</taxon>
        <taxon>Nocardiaceae</taxon>
        <taxon>Rhodococcus</taxon>
    </lineage>
</organism>
<dbReference type="GO" id="GO:0051287">
    <property type="term" value="F:NAD binding"/>
    <property type="evidence" value="ECO:0007669"/>
    <property type="project" value="InterPro"/>
</dbReference>
<comment type="similarity">
    <text evidence="1 4">Belongs to the D-isomer specific 2-hydroxyacid dehydrogenase family.</text>
</comment>
<evidence type="ECO:0000256" key="2">
    <source>
        <dbReference type="ARBA" id="ARBA00023002"/>
    </source>
</evidence>
<dbReference type="GO" id="GO:0016616">
    <property type="term" value="F:oxidoreductase activity, acting on the CH-OH group of donors, NAD or NADP as acceptor"/>
    <property type="evidence" value="ECO:0007669"/>
    <property type="project" value="InterPro"/>
</dbReference>
<keyword evidence="3" id="KW-0520">NAD</keyword>
<dbReference type="Gene3D" id="3.40.50.720">
    <property type="entry name" value="NAD(P)-binding Rossmann-like Domain"/>
    <property type="match status" value="2"/>
</dbReference>
<evidence type="ECO:0000313" key="7">
    <source>
        <dbReference type="EMBL" id="TXG91685.1"/>
    </source>
</evidence>
<keyword evidence="2 4" id="KW-0560">Oxidoreductase</keyword>
<sequence length="319" mass="34752">MIVTILHDEHLPDGLGAVERVAEVRYATADTLAEALPGTEVLLVWDFFSHALEAAWPAADSLRWIHVAAAGVDTLLFDGLVNSDVVVTNSRGIFDRPIAEFVLASMLAFAKDVPRSLRLQDGRLWRHRETEQLAGTSAVVVGTGAIGREIAGLLRAVGVEVVGAGRRERSGDPDFGEVRLSDDLESYVGDHDWLVMVAPLTEQTEHMVGERVLAAMKPTARLINVGRGELVVTEDLVASIESRSIAGAALDVFETEPLPAESPLWRFENVLISPHMSGDARGWRDRLAKLFVDNVERYVAGDGLRNVVDKQRGYVASDS</sequence>
<feature type="domain" description="D-isomer specific 2-hydroxyacid dehydrogenase NAD-binding" evidence="6">
    <location>
        <begin position="103"/>
        <end position="277"/>
    </location>
</feature>
<evidence type="ECO:0000259" key="6">
    <source>
        <dbReference type="Pfam" id="PF02826"/>
    </source>
</evidence>
<evidence type="ECO:0000256" key="1">
    <source>
        <dbReference type="ARBA" id="ARBA00005854"/>
    </source>
</evidence>
<dbReference type="PANTHER" id="PTHR43333">
    <property type="entry name" value="2-HACID_DH_C DOMAIN-CONTAINING PROTEIN"/>
    <property type="match status" value="1"/>
</dbReference>
<proteinExistence type="inferred from homology"/>
<evidence type="ECO:0000256" key="4">
    <source>
        <dbReference type="RuleBase" id="RU003719"/>
    </source>
</evidence>
<dbReference type="Pfam" id="PF00389">
    <property type="entry name" value="2-Hacid_dh"/>
    <property type="match status" value="1"/>
</dbReference>
<feature type="domain" description="D-isomer specific 2-hydroxyacid dehydrogenase catalytic" evidence="5">
    <location>
        <begin position="27"/>
        <end position="308"/>
    </location>
</feature>
<protein>
    <submittedName>
        <fullName evidence="7">D-2-hydroxyacid dehydrogenase</fullName>
    </submittedName>
</protein>
<dbReference type="Proteomes" id="UP000471120">
    <property type="component" value="Unassembled WGS sequence"/>
</dbReference>
<evidence type="ECO:0000259" key="5">
    <source>
        <dbReference type="Pfam" id="PF00389"/>
    </source>
</evidence>
<dbReference type="EMBL" id="QRCM01000001">
    <property type="protein sequence ID" value="TXG91685.1"/>
    <property type="molecule type" value="Genomic_DNA"/>
</dbReference>
<dbReference type="AlphaFoldDB" id="A0A6P2CGJ1"/>
<name>A0A6P2CGJ1_9NOCA</name>
<reference evidence="7 8" key="1">
    <citation type="submission" date="2018-07" db="EMBL/GenBank/DDBJ databases">
        <title>Genome sequence of Rhodococcus rhodnii ATCC 35071 from Rhodnius prolixus.</title>
        <authorList>
            <person name="Patel V."/>
            <person name="Vogel K.J."/>
        </authorList>
    </citation>
    <scope>NUCLEOTIDE SEQUENCE [LARGE SCALE GENOMIC DNA]</scope>
    <source>
        <strain evidence="7 8">ATCC 35071</strain>
    </source>
</reference>
<dbReference type="SUPFAM" id="SSF52283">
    <property type="entry name" value="Formate/glycerate dehydrogenase catalytic domain-like"/>
    <property type="match status" value="1"/>
</dbReference>
<dbReference type="InterPro" id="IPR006139">
    <property type="entry name" value="D-isomer_2_OHA_DH_cat_dom"/>
</dbReference>
<dbReference type="InterPro" id="IPR036291">
    <property type="entry name" value="NAD(P)-bd_dom_sf"/>
</dbReference>
<dbReference type="RefSeq" id="WP_010839763.1">
    <property type="nucleotide sequence ID" value="NZ_QRCM01000001.1"/>
</dbReference>
<gene>
    <name evidence="7" type="ORF">DW322_17670</name>
</gene>
<dbReference type="CDD" id="cd05300">
    <property type="entry name" value="2-Hacid_dh_1"/>
    <property type="match status" value="1"/>
</dbReference>
<comment type="caution">
    <text evidence="7">The sequence shown here is derived from an EMBL/GenBank/DDBJ whole genome shotgun (WGS) entry which is preliminary data.</text>
</comment>
<evidence type="ECO:0000313" key="8">
    <source>
        <dbReference type="Proteomes" id="UP000471120"/>
    </source>
</evidence>
<evidence type="ECO:0000256" key="3">
    <source>
        <dbReference type="ARBA" id="ARBA00023027"/>
    </source>
</evidence>
<accession>A0A6P2CGJ1</accession>